<protein>
    <recommendedName>
        <fullName evidence="4">40S ribosomal protein S6</fullName>
    </recommendedName>
</protein>
<dbReference type="GO" id="GO:0003735">
    <property type="term" value="F:structural constituent of ribosome"/>
    <property type="evidence" value="ECO:0007669"/>
    <property type="project" value="InterPro"/>
</dbReference>
<organism evidence="5 6">
    <name type="scientific">Hamiltosporidium tvaerminnensis</name>
    <dbReference type="NCBI Taxonomy" id="1176355"/>
    <lineage>
        <taxon>Eukaryota</taxon>
        <taxon>Fungi</taxon>
        <taxon>Fungi incertae sedis</taxon>
        <taxon>Microsporidia</taxon>
        <taxon>Dubosqiidae</taxon>
        <taxon>Hamiltosporidium</taxon>
    </lineage>
</organism>
<evidence type="ECO:0000313" key="6">
    <source>
        <dbReference type="Proteomes" id="UP000292362"/>
    </source>
</evidence>
<dbReference type="GO" id="GO:0005840">
    <property type="term" value="C:ribosome"/>
    <property type="evidence" value="ECO:0007669"/>
    <property type="project" value="UniProtKB-KW"/>
</dbReference>
<dbReference type="InterPro" id="IPR018282">
    <property type="entry name" value="Ribosomal_eS6_CS"/>
</dbReference>
<dbReference type="VEuPathDB" id="MicrosporidiaDB:CWI37_0126p0030"/>
<accession>A0A4V2JVL0</accession>
<evidence type="ECO:0000256" key="3">
    <source>
        <dbReference type="ARBA" id="ARBA00023274"/>
    </source>
</evidence>
<reference evidence="5 6" key="1">
    <citation type="submission" date="2017-12" db="EMBL/GenBank/DDBJ databases">
        <authorList>
            <person name="Pombert J.-F."/>
            <person name="Haag K.L."/>
            <person name="Ebert D."/>
        </authorList>
    </citation>
    <scope>NUCLEOTIDE SEQUENCE [LARGE SCALE GENOMIC DNA]</scope>
    <source>
        <strain evidence="5">FI-OER-3-3</strain>
    </source>
</reference>
<dbReference type="GO" id="GO:1990904">
    <property type="term" value="C:ribonucleoprotein complex"/>
    <property type="evidence" value="ECO:0007669"/>
    <property type="project" value="UniProtKB-KW"/>
</dbReference>
<gene>
    <name evidence="5" type="ORF">CWI37_0126p0030</name>
</gene>
<comment type="caution">
    <text evidence="5">The sequence shown here is derived from an EMBL/GenBank/DDBJ whole genome shotgun (WGS) entry which is preliminary data.</text>
</comment>
<dbReference type="GO" id="GO:0006412">
    <property type="term" value="P:translation"/>
    <property type="evidence" value="ECO:0007669"/>
    <property type="project" value="InterPro"/>
</dbReference>
<dbReference type="Proteomes" id="UP000292362">
    <property type="component" value="Unassembled WGS sequence"/>
</dbReference>
<dbReference type="AlphaFoldDB" id="A0A4V2JVL0"/>
<keyword evidence="3 4" id="KW-0687">Ribonucleoprotein</keyword>
<evidence type="ECO:0000256" key="1">
    <source>
        <dbReference type="ARBA" id="ARBA00009312"/>
    </source>
</evidence>
<dbReference type="Pfam" id="PF01092">
    <property type="entry name" value="Ribosomal_S6e"/>
    <property type="match status" value="1"/>
</dbReference>
<proteinExistence type="inferred from homology"/>
<evidence type="ECO:0000313" key="5">
    <source>
        <dbReference type="EMBL" id="TBU04512.1"/>
    </source>
</evidence>
<dbReference type="PANTHER" id="PTHR11502">
    <property type="entry name" value="40S RIBOSOMAL PROTEIN S6"/>
    <property type="match status" value="1"/>
</dbReference>
<dbReference type="EMBL" id="PITJ01000126">
    <property type="protein sequence ID" value="TBU04512.1"/>
    <property type="molecule type" value="Genomic_DNA"/>
</dbReference>
<dbReference type="SMART" id="SM01405">
    <property type="entry name" value="Ribosomal_S6e"/>
    <property type="match status" value="1"/>
</dbReference>
<comment type="similarity">
    <text evidence="1 4">Belongs to the eukaryotic ribosomal protein eS6 family.</text>
</comment>
<dbReference type="PROSITE" id="PS00578">
    <property type="entry name" value="RIBOSOMAL_S6E"/>
    <property type="match status" value="1"/>
</dbReference>
<evidence type="ECO:0000256" key="2">
    <source>
        <dbReference type="ARBA" id="ARBA00022980"/>
    </source>
</evidence>
<dbReference type="PIRSF" id="PIRSF002129">
    <property type="entry name" value="Ribosom_S6_euk"/>
    <property type="match status" value="1"/>
</dbReference>
<dbReference type="InterPro" id="IPR001377">
    <property type="entry name" value="Ribosomal_eS6"/>
</dbReference>
<dbReference type="InterPro" id="IPR014401">
    <property type="entry name" value="Ribosomal_eS6-like"/>
</dbReference>
<keyword evidence="2 4" id="KW-0689">Ribosomal protein</keyword>
<evidence type="ECO:0000256" key="4">
    <source>
        <dbReference type="PIRNR" id="PIRNR002129"/>
    </source>
</evidence>
<name>A0A4V2JVL0_9MICR</name>
<sequence>MKVSLNIAYPTNGTQKLISVERKVEQRLYDQKIGNTFEGSILGPEYNGYVFEITGGDDRQGFPMRRGVPSSARVRLLLKKGDKGYRCRRDGCRRRKSVRGEIVSSEISVLSVIIVQKGDTEIAGVTDRVESCSHLPKRASKLRERFEIPEGADIKKFLVESITKAAKESGQEKVKIPRIRITGEWTQEKEDAKNAIKKEAEERKKRSKTQREEFFAKYPELQQVKN</sequence>
<dbReference type="Gene3D" id="1.20.5.2650">
    <property type="match status" value="1"/>
</dbReference>